<dbReference type="AlphaFoldDB" id="A0AAV4QBX8"/>
<keyword evidence="1" id="KW-0472">Membrane</keyword>
<dbReference type="Proteomes" id="UP001054837">
    <property type="component" value="Unassembled WGS sequence"/>
</dbReference>
<proteinExistence type="predicted"/>
<feature type="transmembrane region" description="Helical" evidence="1">
    <location>
        <begin position="161"/>
        <end position="183"/>
    </location>
</feature>
<evidence type="ECO:0000313" key="3">
    <source>
        <dbReference type="Proteomes" id="UP001054837"/>
    </source>
</evidence>
<dbReference type="EMBL" id="BPLQ01004264">
    <property type="protein sequence ID" value="GIY06802.1"/>
    <property type="molecule type" value="Genomic_DNA"/>
</dbReference>
<protein>
    <submittedName>
        <fullName evidence="2">Uncharacterized protein</fullName>
    </submittedName>
</protein>
<accession>A0AAV4QBX8</accession>
<sequence length="184" mass="20798">MVPSARNERIQSCSEKDCSFTFTITDWFRANLEADHGISHVVTFENVNSRDGMTTSPKTSINQLSKFVPTPCPFGELIAPIRERKAVRPHCRTFQIVGEFRQCQDDCRGLPRVLGSCQRRFVKQIGVNKKYATLMRRLLCLGPSSGRVLFRLGTSGVAAKIKLPIVFSVFILWVCPLLLSFQIF</sequence>
<keyword evidence="1" id="KW-1133">Transmembrane helix</keyword>
<name>A0AAV4QBX8_9ARAC</name>
<evidence type="ECO:0000256" key="1">
    <source>
        <dbReference type="SAM" id="Phobius"/>
    </source>
</evidence>
<reference evidence="2 3" key="1">
    <citation type="submission" date="2021-06" db="EMBL/GenBank/DDBJ databases">
        <title>Caerostris darwini draft genome.</title>
        <authorList>
            <person name="Kono N."/>
            <person name="Arakawa K."/>
        </authorList>
    </citation>
    <scope>NUCLEOTIDE SEQUENCE [LARGE SCALE GENOMIC DNA]</scope>
</reference>
<keyword evidence="3" id="KW-1185">Reference proteome</keyword>
<evidence type="ECO:0000313" key="2">
    <source>
        <dbReference type="EMBL" id="GIY06802.1"/>
    </source>
</evidence>
<organism evidence="2 3">
    <name type="scientific">Caerostris darwini</name>
    <dbReference type="NCBI Taxonomy" id="1538125"/>
    <lineage>
        <taxon>Eukaryota</taxon>
        <taxon>Metazoa</taxon>
        <taxon>Ecdysozoa</taxon>
        <taxon>Arthropoda</taxon>
        <taxon>Chelicerata</taxon>
        <taxon>Arachnida</taxon>
        <taxon>Araneae</taxon>
        <taxon>Araneomorphae</taxon>
        <taxon>Entelegynae</taxon>
        <taxon>Araneoidea</taxon>
        <taxon>Araneidae</taxon>
        <taxon>Caerostris</taxon>
    </lineage>
</organism>
<keyword evidence="1" id="KW-0812">Transmembrane</keyword>
<comment type="caution">
    <text evidence="2">The sequence shown here is derived from an EMBL/GenBank/DDBJ whole genome shotgun (WGS) entry which is preliminary data.</text>
</comment>
<gene>
    <name evidence="2" type="ORF">CDAR_76451</name>
</gene>